<dbReference type="AlphaFoldDB" id="A0A450WLQ3"/>
<evidence type="ECO:0000256" key="1">
    <source>
        <dbReference type="SAM" id="MobiDB-lite"/>
    </source>
</evidence>
<reference evidence="2" key="1">
    <citation type="submission" date="2019-02" db="EMBL/GenBank/DDBJ databases">
        <authorList>
            <person name="Gruber-Vodicka R. H."/>
            <person name="Seah K. B. B."/>
        </authorList>
    </citation>
    <scope>NUCLEOTIDE SEQUENCE</scope>
    <source>
        <strain evidence="2">BECK_BY7</strain>
    </source>
</reference>
<feature type="region of interest" description="Disordered" evidence="1">
    <location>
        <begin position="97"/>
        <end position="116"/>
    </location>
</feature>
<name>A0A450WLQ3_9GAMM</name>
<dbReference type="EMBL" id="CAADFN010000037">
    <property type="protein sequence ID" value="VFK17972.1"/>
    <property type="molecule type" value="Genomic_DNA"/>
</dbReference>
<proteinExistence type="predicted"/>
<evidence type="ECO:0000313" key="2">
    <source>
        <dbReference type="EMBL" id="VFK17972.1"/>
    </source>
</evidence>
<protein>
    <submittedName>
        <fullName evidence="2">Uncharacterized protein</fullName>
    </submittedName>
</protein>
<accession>A0A450WLQ3</accession>
<organism evidence="2">
    <name type="scientific">Candidatus Kentrum sp. LFY</name>
    <dbReference type="NCBI Taxonomy" id="2126342"/>
    <lineage>
        <taxon>Bacteria</taxon>
        <taxon>Pseudomonadati</taxon>
        <taxon>Pseudomonadota</taxon>
        <taxon>Gammaproteobacteria</taxon>
        <taxon>Candidatus Kentrum</taxon>
    </lineage>
</organism>
<feature type="region of interest" description="Disordered" evidence="1">
    <location>
        <begin position="137"/>
        <end position="169"/>
    </location>
</feature>
<gene>
    <name evidence="2" type="ORF">BECKLFY1418C_GA0070996_103717</name>
</gene>
<sequence length="169" mass="18189">MEALSGDLPNSSISAINPGEPGPLAYSYIIDSCLACRALCAVGHIIGTPRWISQSTAWKAESKKHGSKTNPLAKLRLDPAKHGPVLVKRNWRLVRPDPIVKPGRKSATPHAAKASPPCLHGPQPLCSHDMTTFAEHPILPVQRKGFHSSPIESHHDPDSPYDPDSPSPA</sequence>